<organism evidence="1 2">
    <name type="scientific">Streptomyces griseoloalbus</name>
    <dbReference type="NCBI Taxonomy" id="67303"/>
    <lineage>
        <taxon>Bacteria</taxon>
        <taxon>Bacillati</taxon>
        <taxon>Actinomycetota</taxon>
        <taxon>Actinomycetes</taxon>
        <taxon>Kitasatosporales</taxon>
        <taxon>Streptomycetaceae</taxon>
        <taxon>Streptomyces</taxon>
    </lineage>
</organism>
<dbReference type="EMBL" id="JACHJE010000013">
    <property type="protein sequence ID" value="MBB5128346.1"/>
    <property type="molecule type" value="Genomic_DNA"/>
</dbReference>
<evidence type="ECO:0000313" key="1">
    <source>
        <dbReference type="EMBL" id="MBB5128346.1"/>
    </source>
</evidence>
<keyword evidence="2" id="KW-1185">Reference proteome</keyword>
<gene>
    <name evidence="1" type="ORF">FHS32_005121</name>
</gene>
<evidence type="ECO:0000313" key="2">
    <source>
        <dbReference type="Proteomes" id="UP000568022"/>
    </source>
</evidence>
<dbReference type="AlphaFoldDB" id="A0A7W8BRQ8"/>
<sequence>MRVLLMATLDTQRSNELMNDGKMPEVMKGVFDRLQPEAAYFGPVRGQRTVLLVFDMTDSSELPPAGDPFFTEMNARVEVTPIMNAEDLQKGLSQLR</sequence>
<dbReference type="Proteomes" id="UP000568022">
    <property type="component" value="Unassembled WGS sequence"/>
</dbReference>
<protein>
    <submittedName>
        <fullName evidence="1">Uncharacterized protein</fullName>
    </submittedName>
</protein>
<comment type="caution">
    <text evidence="1">The sequence shown here is derived from an EMBL/GenBank/DDBJ whole genome shotgun (WGS) entry which is preliminary data.</text>
</comment>
<name>A0A7W8BRQ8_9ACTN</name>
<accession>A0A7W8BRQ8</accession>
<reference evidence="1 2" key="1">
    <citation type="submission" date="2020-08" db="EMBL/GenBank/DDBJ databases">
        <title>Genomic Encyclopedia of Type Strains, Phase III (KMG-III): the genomes of soil and plant-associated and newly described type strains.</title>
        <authorList>
            <person name="Whitman W."/>
        </authorList>
    </citation>
    <scope>NUCLEOTIDE SEQUENCE [LARGE SCALE GENOMIC DNA]</scope>
    <source>
        <strain evidence="1 2">CECT 3226</strain>
    </source>
</reference>
<proteinExistence type="predicted"/>